<name>A0A0M3IJB5_ASCLU</name>
<evidence type="ECO:0000313" key="3">
    <source>
        <dbReference type="WBParaSite" id="ALUE_0001872401-mRNA-1"/>
    </source>
</evidence>
<feature type="compositionally biased region" description="Basic and acidic residues" evidence="1">
    <location>
        <begin position="38"/>
        <end position="64"/>
    </location>
</feature>
<proteinExistence type="predicted"/>
<accession>A0A0M3IJB5</accession>
<dbReference type="AlphaFoldDB" id="A0A0M3IJB5"/>
<dbReference type="WBParaSite" id="ALUE_0001872401-mRNA-1">
    <property type="protein sequence ID" value="ALUE_0001872401-mRNA-1"/>
    <property type="gene ID" value="ALUE_0001872401"/>
</dbReference>
<keyword evidence="2" id="KW-1185">Reference proteome</keyword>
<protein>
    <submittedName>
        <fullName evidence="3">Uncharacterized protein</fullName>
    </submittedName>
</protein>
<reference evidence="3" key="1">
    <citation type="submission" date="2017-02" db="UniProtKB">
        <authorList>
            <consortium name="WormBaseParasite"/>
        </authorList>
    </citation>
    <scope>IDENTIFICATION</scope>
</reference>
<sequence length="64" mass="7376">MREKQIGRDRKVARSRPVKAKIQDDQSRGRSKRGKIRIGKDRKVARSKSGKAEIDEDQSRGRSK</sequence>
<evidence type="ECO:0000256" key="1">
    <source>
        <dbReference type="SAM" id="MobiDB-lite"/>
    </source>
</evidence>
<evidence type="ECO:0000313" key="2">
    <source>
        <dbReference type="Proteomes" id="UP000036681"/>
    </source>
</evidence>
<organism evidence="2 3">
    <name type="scientific">Ascaris lumbricoides</name>
    <name type="common">Giant roundworm</name>
    <dbReference type="NCBI Taxonomy" id="6252"/>
    <lineage>
        <taxon>Eukaryota</taxon>
        <taxon>Metazoa</taxon>
        <taxon>Ecdysozoa</taxon>
        <taxon>Nematoda</taxon>
        <taxon>Chromadorea</taxon>
        <taxon>Rhabditida</taxon>
        <taxon>Spirurina</taxon>
        <taxon>Ascaridomorpha</taxon>
        <taxon>Ascaridoidea</taxon>
        <taxon>Ascarididae</taxon>
        <taxon>Ascaris</taxon>
    </lineage>
</organism>
<feature type="compositionally biased region" description="Basic and acidic residues" evidence="1">
    <location>
        <begin position="1"/>
        <end position="12"/>
    </location>
</feature>
<dbReference type="Proteomes" id="UP000036681">
    <property type="component" value="Unplaced"/>
</dbReference>
<feature type="region of interest" description="Disordered" evidence="1">
    <location>
        <begin position="1"/>
        <end position="64"/>
    </location>
</feature>